<keyword evidence="5 12" id="KW-0812">Transmembrane</keyword>
<feature type="compositionally biased region" description="Polar residues" evidence="11">
    <location>
        <begin position="14"/>
        <end position="25"/>
    </location>
</feature>
<feature type="domain" description="ABC transporter" evidence="13">
    <location>
        <begin position="131"/>
        <end position="393"/>
    </location>
</feature>
<feature type="transmembrane region" description="Helical" evidence="12">
    <location>
        <begin position="606"/>
        <end position="624"/>
    </location>
</feature>
<keyword evidence="15" id="KW-1185">Reference proteome</keyword>
<keyword evidence="3" id="KW-0813">Transport</keyword>
<feature type="region of interest" description="Disordered" evidence="11">
    <location>
        <begin position="1"/>
        <end position="77"/>
    </location>
</feature>
<evidence type="ECO:0000256" key="2">
    <source>
        <dbReference type="ARBA" id="ARBA00006012"/>
    </source>
</evidence>
<dbReference type="EMBL" id="EQ962653">
    <property type="protein sequence ID" value="EED22048.1"/>
    <property type="molecule type" value="Genomic_DNA"/>
</dbReference>
<evidence type="ECO:0000256" key="8">
    <source>
        <dbReference type="ARBA" id="ARBA00022989"/>
    </source>
</evidence>
<feature type="transmembrane region" description="Helical" evidence="12">
    <location>
        <begin position="1343"/>
        <end position="1362"/>
    </location>
</feature>
<feature type="transmembrane region" description="Helical" evidence="12">
    <location>
        <begin position="741"/>
        <end position="763"/>
    </location>
</feature>
<feature type="transmembrane region" description="Helical" evidence="12">
    <location>
        <begin position="1310"/>
        <end position="1331"/>
    </location>
</feature>
<dbReference type="InterPro" id="IPR003593">
    <property type="entry name" value="AAA+_ATPase"/>
</dbReference>
<evidence type="ECO:0000313" key="15">
    <source>
        <dbReference type="Proteomes" id="UP000001745"/>
    </source>
</evidence>
<keyword evidence="7" id="KW-0067">ATP-binding</keyword>
<dbReference type="CDD" id="cd03232">
    <property type="entry name" value="ABCG_PDR_domain2"/>
    <property type="match status" value="1"/>
</dbReference>
<keyword evidence="6" id="KW-0547">Nucleotide-binding</keyword>
<comment type="subcellular location">
    <subcellularLocation>
        <location evidence="1">Cell membrane</location>
        <topology evidence="1">Multi-pass membrane protein</topology>
    </subcellularLocation>
</comment>
<dbReference type="HOGENOM" id="CLU_000604_35_0_1"/>
<feature type="region of interest" description="Disordered" evidence="11">
    <location>
        <begin position="788"/>
        <end position="821"/>
    </location>
</feature>
<dbReference type="STRING" id="441959.B8M372"/>
<dbReference type="OMA" id="RNFGFIC"/>
<evidence type="ECO:0000256" key="12">
    <source>
        <dbReference type="SAM" id="Phobius"/>
    </source>
</evidence>
<dbReference type="CDD" id="cd03233">
    <property type="entry name" value="ABCG_PDR_domain1"/>
    <property type="match status" value="1"/>
</dbReference>
<dbReference type="RefSeq" id="XP_002479011.1">
    <property type="nucleotide sequence ID" value="XM_002478966.1"/>
</dbReference>
<dbReference type="InterPro" id="IPR027417">
    <property type="entry name" value="P-loop_NTPase"/>
</dbReference>
<evidence type="ECO:0000256" key="3">
    <source>
        <dbReference type="ARBA" id="ARBA00022448"/>
    </source>
</evidence>
<evidence type="ECO:0000256" key="10">
    <source>
        <dbReference type="SAM" id="Coils"/>
    </source>
</evidence>
<name>B8M372_TALSN</name>
<feature type="compositionally biased region" description="Polar residues" evidence="11">
    <location>
        <begin position="805"/>
        <end position="814"/>
    </location>
</feature>
<evidence type="ECO:0000313" key="14">
    <source>
        <dbReference type="EMBL" id="EED22048.1"/>
    </source>
</evidence>
<evidence type="ECO:0000256" key="7">
    <source>
        <dbReference type="ARBA" id="ARBA00022840"/>
    </source>
</evidence>
<feature type="transmembrane region" description="Helical" evidence="12">
    <location>
        <begin position="636"/>
        <end position="656"/>
    </location>
</feature>
<feature type="transmembrane region" description="Helical" evidence="12">
    <location>
        <begin position="1169"/>
        <end position="1189"/>
    </location>
</feature>
<sequence>MAASSNADLRGNHATPSESTNYNDSSSEETEVVPVRSGSSHQRKRDGRDQKDGDEDSTLARRYTTNSSGKQQTNEDWAEIQRLMSRMFGRERQENSEEEKTRHSGVIWKNLNVKGAGLGAALQPTVGDLFLGLPRLVRGLLARGRKGAGKNVPVKTILNDFTGCVRPGELLLVLGRPGSGCSTFLKVIGNQRAGYESIDGEVTYGGTDPQAMAKNYRSEVSYNPEDDLHYATLTVKQTLSFALQTRTPGKESRNQGESRKDYQKTFLSAITKLFWIEHTMDTKVGNELIHGISGGEKKRVSIAEAMITKASTQCWDNSTKGLDASTALEYVQSLRSLTNMAQVSTLVALYQAAESLYHLFDKVVLIEEGRCAYYGPIDKAKAYFENLGFECPPRWTTPDFLTSISDPHARRVKSGWEDRIPRTAEEFESIYLNSDLHKAALEDIRDFEQDLEKQKEEREAARNVTKQRNFTLSFHQQVLALTRRQFLVMIGDPQSLYGKWGMILFQALIVGSLFYNLQPTSAGVFPRGGVMFYILLFNALLALAELTATFSSRPILLKHKAFSFYRPSAYALAQVVVDMPLVAVQVTIFDLIVYFMSDLSRTASQFFINLLILFVLTMTIYSLFRAVGALCSSLDVATRITGVALQALIVYTGYLIPPWKMHPWLKWLIWINPVQYAFEALMANEFYNLSIQCIPPLLIPEGPGASPQHQSCFLQGSQPDQTTVRGSDYIKTAYTYSRSHLWRNFGIIIAWLIFFVVLTMIGMELQKPNKGGSSVTVFKRGQAPKDVDDALKNKISPGDEENGDAAQTNVNNTEQEADGEKNVEGIAKNTAIFTWQHVNYDIPVKGSQKRLLDDVQGYVRPGRLTAMMGASGAGKTTLLNVLAQRVNTGVVTGDFLINGRPLPRSFQRATGFAEQMDVHEPTATVRESLRFSARLRQPREVPLKEKYDYCEKIIDLLEMRPMAGATVGSGGSGLNQEQRKRLTIAVELASKPELLLFLDEPTSGLDSLAAFNIVRFLRRLADAGQAVLCTIHQPSAVLFEQFDDLLLLKSGGRVVYHGELGSDSRTLIDYFERNGGKKCPRDANPAEYMLEVIGAGNPDYKGKDWGDVWANSEEHEARTREIDEIVSSRREGQTSQETKDNREYAMPIWTQISTTTKRSFVAYWRSPEYLLGKFMLHIFTGLFNTFTFWKLGHSYIDMQSRLFSVFMTLTISPPLIQQLQPRFLHFRNLYESREAKAKIYSWPAFVVSAILPELPYSLVAGSIYYNCWYWGIRFSHDSFTSGFTYIMILLFELYYVGFGQFIAALSPNELFASLIVPAFFTFVVSFCGVVVPYSGLPSFWKAWMYWLTPFHYLLEAFLGVLVHNQPVKCVAREEARFTPPPGSTCQNYTSAFTSQAGGYVDDLGNGMCAFCAYSNGDQFAASFNVFYSNKWRDFGIFWAFILFNFFVIFALSWLYLHGIQGIKKVLSIRKSKSSSKTKQNSGRTSEKNRSGSTSSGE</sequence>
<comment type="similarity">
    <text evidence="2">Belongs to the ABC transporter superfamily. ABCG family. PDR (TC 3.A.1.205) subfamily.</text>
</comment>
<dbReference type="Pfam" id="PF14510">
    <property type="entry name" value="ABC_trans_N"/>
    <property type="match status" value="1"/>
</dbReference>
<evidence type="ECO:0000256" key="9">
    <source>
        <dbReference type="ARBA" id="ARBA00023136"/>
    </source>
</evidence>
<organism evidence="14 15">
    <name type="scientific">Talaromyces stipitatus (strain ATCC 10500 / CBS 375.48 / QM 6759 / NRRL 1006)</name>
    <name type="common">Penicillium stipitatum</name>
    <dbReference type="NCBI Taxonomy" id="441959"/>
    <lineage>
        <taxon>Eukaryota</taxon>
        <taxon>Fungi</taxon>
        <taxon>Dikarya</taxon>
        <taxon>Ascomycota</taxon>
        <taxon>Pezizomycotina</taxon>
        <taxon>Eurotiomycetes</taxon>
        <taxon>Eurotiomycetidae</taxon>
        <taxon>Eurotiales</taxon>
        <taxon>Trichocomaceae</taxon>
        <taxon>Talaromyces</taxon>
        <taxon>Talaromyces sect. Talaromyces</taxon>
    </lineage>
</organism>
<reference evidence="15" key="1">
    <citation type="journal article" date="2015" name="Genome Announc.">
        <title>Genome sequence of the AIDS-associated pathogen Penicillium marneffei (ATCC18224) and its near taxonomic relative Talaromyces stipitatus (ATCC10500).</title>
        <authorList>
            <person name="Nierman W.C."/>
            <person name="Fedorova-Abrams N.D."/>
            <person name="Andrianopoulos A."/>
        </authorList>
    </citation>
    <scope>NUCLEOTIDE SEQUENCE [LARGE SCALE GENOMIC DNA]</scope>
    <source>
        <strain evidence="15">ATCC 10500 / CBS 375.48 / QM 6759 / NRRL 1006</strain>
    </source>
</reference>
<evidence type="ECO:0000256" key="5">
    <source>
        <dbReference type="ARBA" id="ARBA00022692"/>
    </source>
</evidence>
<dbReference type="InterPro" id="IPR017871">
    <property type="entry name" value="ABC_transporter-like_CS"/>
</dbReference>
<feature type="transmembrane region" description="Helical" evidence="12">
    <location>
        <begin position="1239"/>
        <end position="1265"/>
    </location>
</feature>
<dbReference type="OrthoDB" id="245989at2759"/>
<dbReference type="Gene3D" id="3.40.50.300">
    <property type="entry name" value="P-loop containing nucleotide triphosphate hydrolases"/>
    <property type="match status" value="2"/>
</dbReference>
<dbReference type="GO" id="GO:0005524">
    <property type="term" value="F:ATP binding"/>
    <property type="evidence" value="ECO:0007669"/>
    <property type="project" value="UniProtKB-KW"/>
</dbReference>
<feature type="transmembrane region" description="Helical" evidence="12">
    <location>
        <begin position="570"/>
        <end position="594"/>
    </location>
</feature>
<keyword evidence="8 12" id="KW-1133">Transmembrane helix</keyword>
<dbReference type="InterPro" id="IPR010929">
    <property type="entry name" value="PDR_CDR_ABC"/>
</dbReference>
<keyword evidence="4" id="KW-1003">Cell membrane</keyword>
<dbReference type="Pfam" id="PF00005">
    <property type="entry name" value="ABC_tran"/>
    <property type="match status" value="2"/>
</dbReference>
<dbReference type="VEuPathDB" id="FungiDB:TSTA_092940"/>
<evidence type="ECO:0000256" key="4">
    <source>
        <dbReference type="ARBA" id="ARBA00022475"/>
    </source>
</evidence>
<protein>
    <submittedName>
        <fullName evidence="14">ABC transporter, putative</fullName>
    </submittedName>
</protein>
<feature type="transmembrane region" description="Helical" evidence="12">
    <location>
        <begin position="529"/>
        <end position="550"/>
    </location>
</feature>
<dbReference type="InterPro" id="IPR013525">
    <property type="entry name" value="ABC2_TM"/>
</dbReference>
<dbReference type="InParanoid" id="B8M372"/>
<proteinExistence type="inferred from homology"/>
<dbReference type="GO" id="GO:0005886">
    <property type="term" value="C:plasma membrane"/>
    <property type="evidence" value="ECO:0007669"/>
    <property type="project" value="UniProtKB-SubCell"/>
</dbReference>
<keyword evidence="9 12" id="KW-0472">Membrane</keyword>
<keyword evidence="10" id="KW-0175">Coiled coil</keyword>
<evidence type="ECO:0000256" key="11">
    <source>
        <dbReference type="SAM" id="MobiDB-lite"/>
    </source>
</evidence>
<feature type="compositionally biased region" description="Polar residues" evidence="11">
    <location>
        <begin position="63"/>
        <end position="75"/>
    </location>
</feature>
<dbReference type="FunFam" id="3.40.50.300:FF:002416">
    <property type="entry name" value="ABC multidrug transporter (Eurofung)"/>
    <property type="match status" value="1"/>
</dbReference>
<evidence type="ECO:0000259" key="13">
    <source>
        <dbReference type="PROSITE" id="PS50893"/>
    </source>
</evidence>
<dbReference type="PhylomeDB" id="B8M372"/>
<dbReference type="SMART" id="SM00382">
    <property type="entry name" value="AAA"/>
    <property type="match status" value="2"/>
</dbReference>
<dbReference type="PROSITE" id="PS50893">
    <property type="entry name" value="ABC_TRANSPORTER_2"/>
    <property type="match status" value="2"/>
</dbReference>
<feature type="domain" description="ABC transporter" evidence="13">
    <location>
        <begin position="833"/>
        <end position="1076"/>
    </location>
</feature>
<feature type="coiled-coil region" evidence="10">
    <location>
        <begin position="437"/>
        <end position="464"/>
    </location>
</feature>
<dbReference type="FunFam" id="3.40.50.300:FF:000054">
    <property type="entry name" value="ABC multidrug transporter atrF"/>
    <property type="match status" value="1"/>
</dbReference>
<dbReference type="InterPro" id="IPR003439">
    <property type="entry name" value="ABC_transporter-like_ATP-bd"/>
</dbReference>
<dbReference type="eggNOG" id="KOG0065">
    <property type="taxonomic scope" value="Eukaryota"/>
</dbReference>
<dbReference type="Pfam" id="PF19055">
    <property type="entry name" value="ABC2_membrane_7"/>
    <property type="match status" value="2"/>
</dbReference>
<dbReference type="Pfam" id="PF01061">
    <property type="entry name" value="ABC2_membrane"/>
    <property type="match status" value="2"/>
</dbReference>
<evidence type="ECO:0000256" key="1">
    <source>
        <dbReference type="ARBA" id="ARBA00004651"/>
    </source>
</evidence>
<feature type="transmembrane region" description="Helical" evidence="12">
    <location>
        <begin position="1285"/>
        <end position="1304"/>
    </location>
</feature>
<dbReference type="GO" id="GO:0140359">
    <property type="term" value="F:ABC-type transporter activity"/>
    <property type="evidence" value="ECO:0007669"/>
    <property type="project" value="InterPro"/>
</dbReference>
<dbReference type="GeneID" id="8099472"/>
<dbReference type="Pfam" id="PF06422">
    <property type="entry name" value="PDR_CDR"/>
    <property type="match status" value="2"/>
</dbReference>
<dbReference type="InterPro" id="IPR043926">
    <property type="entry name" value="ABCG_dom"/>
</dbReference>
<dbReference type="GO" id="GO:0016887">
    <property type="term" value="F:ATP hydrolysis activity"/>
    <property type="evidence" value="ECO:0007669"/>
    <property type="project" value="InterPro"/>
</dbReference>
<feature type="transmembrane region" description="Helical" evidence="12">
    <location>
        <begin position="1436"/>
        <end position="1456"/>
    </location>
</feature>
<dbReference type="Proteomes" id="UP000001745">
    <property type="component" value="Unassembled WGS sequence"/>
</dbReference>
<feature type="transmembrane region" description="Helical" evidence="12">
    <location>
        <begin position="497"/>
        <end position="517"/>
    </location>
</feature>
<feature type="region of interest" description="Disordered" evidence="11">
    <location>
        <begin position="1470"/>
        <end position="1497"/>
    </location>
</feature>
<dbReference type="InterPro" id="IPR034003">
    <property type="entry name" value="ABCG_PDR_2"/>
</dbReference>
<accession>B8M372</accession>
<dbReference type="PROSITE" id="PS00211">
    <property type="entry name" value="ABC_TRANSPORTER_1"/>
    <property type="match status" value="1"/>
</dbReference>
<dbReference type="PANTHER" id="PTHR19241">
    <property type="entry name" value="ATP-BINDING CASSETTE TRANSPORTER"/>
    <property type="match status" value="1"/>
</dbReference>
<dbReference type="InterPro" id="IPR029481">
    <property type="entry name" value="ABC_trans_N"/>
</dbReference>
<evidence type="ECO:0000256" key="6">
    <source>
        <dbReference type="ARBA" id="ARBA00022741"/>
    </source>
</evidence>
<gene>
    <name evidence="14" type="ORF">TSTA_092940</name>
</gene>
<dbReference type="SUPFAM" id="SSF52540">
    <property type="entry name" value="P-loop containing nucleoside triphosphate hydrolases"/>
    <property type="match status" value="2"/>
</dbReference>
<dbReference type="InterPro" id="IPR034001">
    <property type="entry name" value="ABCG_PDR_1"/>
</dbReference>